<dbReference type="AlphaFoldDB" id="A0A832I938"/>
<name>A0A832I938_9THEM</name>
<protein>
    <submittedName>
        <fullName evidence="1">Uncharacterized protein</fullName>
    </submittedName>
</protein>
<comment type="caution">
    <text evidence="1">The sequence shown here is derived from an EMBL/GenBank/DDBJ whole genome shotgun (WGS) entry which is preliminary data.</text>
</comment>
<proteinExistence type="predicted"/>
<accession>A0A832I938</accession>
<reference evidence="1" key="1">
    <citation type="journal article" date="2020" name="mSystems">
        <title>Genome- and Community-Level Interaction Insights into Carbon Utilization and Element Cycling Functions of Hydrothermarchaeota in Hydrothermal Sediment.</title>
        <authorList>
            <person name="Zhou Z."/>
            <person name="Liu Y."/>
            <person name="Xu W."/>
            <person name="Pan J."/>
            <person name="Luo Z.H."/>
            <person name="Li M."/>
        </authorList>
    </citation>
    <scope>NUCLEOTIDE SEQUENCE [LARGE SCALE GENOMIC DNA]</scope>
    <source>
        <strain evidence="1">SpSt-86</strain>
    </source>
</reference>
<dbReference type="EMBL" id="DTKQ01000043">
    <property type="protein sequence ID" value="HGZ79499.1"/>
    <property type="molecule type" value="Genomic_DNA"/>
</dbReference>
<organism evidence="1">
    <name type="scientific">Pseudothermotoga hypogea</name>
    <dbReference type="NCBI Taxonomy" id="57487"/>
    <lineage>
        <taxon>Bacteria</taxon>
        <taxon>Thermotogati</taxon>
        <taxon>Thermotogota</taxon>
        <taxon>Thermotogae</taxon>
        <taxon>Thermotogales</taxon>
        <taxon>Thermotogaceae</taxon>
        <taxon>Pseudothermotoga</taxon>
    </lineage>
</organism>
<sequence length="171" mass="18556">MAFVAVVAVLLFAGCGGIFPTGPKPEDLAKGLADKIMKLVEPGGVPTYEELRELIYVPDEDVSNPDVEDLVFEATAFVVFTLCTPSTPTSISVAGVSKIETKVIPWIIDGKPTFVENVYSVTYVCTRSASSTVVNLPMIIVQDKGYYFAAWIQETGGATELKYYPTFVPFL</sequence>
<evidence type="ECO:0000313" key="1">
    <source>
        <dbReference type="EMBL" id="HGZ79499.1"/>
    </source>
</evidence>
<gene>
    <name evidence="1" type="ORF">ENW55_05910</name>
</gene>